<dbReference type="SMART" id="SM00129">
    <property type="entry name" value="KISc"/>
    <property type="match status" value="1"/>
</dbReference>
<keyword evidence="6" id="KW-1185">Reference proteome</keyword>
<keyword evidence="2" id="KW-0175">Coiled coil</keyword>
<feature type="compositionally biased region" description="Basic and acidic residues" evidence="3">
    <location>
        <begin position="1645"/>
        <end position="1656"/>
    </location>
</feature>
<feature type="region of interest" description="Disordered" evidence="3">
    <location>
        <begin position="1625"/>
        <end position="1656"/>
    </location>
</feature>
<dbReference type="Proteomes" id="UP000019335">
    <property type="component" value="Chromosome 2"/>
</dbReference>
<feature type="region of interest" description="Disordered" evidence="3">
    <location>
        <begin position="344"/>
        <end position="381"/>
    </location>
</feature>
<accession>W7TTU7</accession>
<feature type="compositionally biased region" description="Pro residues" evidence="3">
    <location>
        <begin position="400"/>
        <end position="416"/>
    </location>
</feature>
<feature type="region of interest" description="Disordered" evidence="3">
    <location>
        <begin position="964"/>
        <end position="1034"/>
    </location>
</feature>
<dbReference type="InterPro" id="IPR036961">
    <property type="entry name" value="Kinesin_motor_dom_sf"/>
</dbReference>
<feature type="region of interest" description="Disordered" evidence="3">
    <location>
        <begin position="764"/>
        <end position="797"/>
    </location>
</feature>
<feature type="coiled-coil region" evidence="2">
    <location>
        <begin position="1482"/>
        <end position="1523"/>
    </location>
</feature>
<keyword evidence="1" id="KW-0547">Nucleotide-binding</keyword>
<dbReference type="GO" id="GO:0016887">
    <property type="term" value="F:ATP hydrolysis activity"/>
    <property type="evidence" value="ECO:0007669"/>
    <property type="project" value="TreeGrafter"/>
</dbReference>
<feature type="region of interest" description="Disordered" evidence="3">
    <location>
        <begin position="47"/>
        <end position="90"/>
    </location>
</feature>
<dbReference type="GO" id="GO:0003777">
    <property type="term" value="F:microtubule motor activity"/>
    <property type="evidence" value="ECO:0007669"/>
    <property type="project" value="InterPro"/>
</dbReference>
<keyword evidence="1" id="KW-0067">ATP-binding</keyword>
<dbReference type="GO" id="GO:0007018">
    <property type="term" value="P:microtubule-based movement"/>
    <property type="evidence" value="ECO:0007669"/>
    <property type="project" value="InterPro"/>
</dbReference>
<protein>
    <submittedName>
        <fullName evidence="5">Kinesin motor domain containing protein</fullName>
    </submittedName>
</protein>
<dbReference type="PANTHER" id="PTHR24115">
    <property type="entry name" value="KINESIN-RELATED"/>
    <property type="match status" value="1"/>
</dbReference>
<feature type="region of interest" description="Disordered" evidence="3">
    <location>
        <begin position="1527"/>
        <end position="1560"/>
    </location>
</feature>
<feature type="compositionally biased region" description="Low complexity" evidence="3">
    <location>
        <begin position="1529"/>
        <end position="1541"/>
    </location>
</feature>
<proteinExistence type="inferred from homology"/>
<feature type="binding site" evidence="1">
    <location>
        <begin position="593"/>
        <end position="600"/>
    </location>
    <ligand>
        <name>ATP</name>
        <dbReference type="ChEBI" id="CHEBI:30616"/>
    </ligand>
</feature>
<evidence type="ECO:0000256" key="3">
    <source>
        <dbReference type="SAM" id="MobiDB-lite"/>
    </source>
</evidence>
<dbReference type="Pfam" id="PF00225">
    <property type="entry name" value="Kinesin"/>
    <property type="match status" value="1"/>
</dbReference>
<comment type="caution">
    <text evidence="5">The sequence shown here is derived from an EMBL/GenBank/DDBJ whole genome shotgun (WGS) entry which is preliminary data.</text>
</comment>
<feature type="compositionally biased region" description="Basic and acidic residues" evidence="3">
    <location>
        <begin position="159"/>
        <end position="182"/>
    </location>
</feature>
<sequence>MDEILYKQLHASINHIMENPAKLPETGKATGGGDIERGYLHQCVAQLQPLPDDDSKPPSPASKLREPTPPSTSITHPAPAAPVPASSSPVCPIFRPPSARGSTSMDEIHFQDTLAKGPPHDAEKVRQMLARLDTGHLVAHLADGDSDVSEGSEDSDAGVLHDRQTAGRRPCDADYDPRADEGAKEEEGEEEEEGGKEIDDGRMEEEVMHAERRITFSDATLCAAFDPPTKEGANETALDAHSPEAAVSSMKQANLATSQGVHPPAGDETRLRTLDLASDVLNETLMALESDSEDDVAGMEAEDTLAFSVAGVEDQGREDDVLHMSTRATASGTQRTELCLHVESDDEEDDGLEAARDHAEGGAGKGGERQGSTEDASGSGQQEWDDYFITSSGKDATQVPLPPSPPLLPPPLPPDEGPFLVSGLKMPGDIHEADIGRRCLSRAPAYPPPLTVVARVRAYLTPSSPSHVSTPAFRGSAIPHAPTPSQPQSSNASYPLLTVVNEHRLVLVNPEVFENARPDAVLALVAALNRASADGRRDSLEWARAFELDRAYWSGNSEDNHSVDQAALYSDLGRAMEHEVLELGINVVCFAFGATKSGKTYTLFGPEEALFQDRTLQTHPDLGLAPRILAKMLSEQKANAAGFSLSISALEISVVGGLQDLLLDLNAPTIGPLRIREHPDDGPYVEHLTIEAIPTVARLQQVLVALTSSRRRAGGSPGSHMLLTAYIYRFAESDALISKTQMLFVELASSLSVMNENNAENARLAPSKTSSFVSSSPSSPRRRYTSSLSIDGKSRQPNTIQQSLTALGTMLKHLGKGEDVAFLSRASAITWLTRGALADPTGGHAYLLLCLDPTPGGYHDALHALHFGEPLCVRRRSKHDKTRRPDTSIYSKVDLGTPVRDCDIQDWSIAQEDFGGLVQRLSGGRKENMRHVLKETVSDPKQRLERLKESMGSTMAADLAAQVPLDSEDDEEDGQEGHASQVETYDTYATEPLCAHRSGTEPEETNPRRPHSATDGQANTLSPLPPIPAPGIAEPSNKEAIALKTRLTELQIQLQSMRVDRDVAQSDSRLAQEELQRFKRQELTAMSQRIHELENALTTLRHEYQELELSNRQLENDRGYLRQLLDETKASHAQDLQRLETRLELLQKEKNEWELRNPHLRNLEYYDQLQQQLSKAEHHGRQVAQELQESTLQLDKAKFDAAENMRKNTALQEEINSLRLKFQQQQSASANVEALQQQHQQQRFELMDQLRVKDAALSELRRDSCRIARSLHDRVLTLERLAAHADGWALRDGLRSETSALGAELRRWIEKSESCGGNASFASPRHESFYASPTSFARYDHGEIPNLQGRSPISVVDSRLSGVNECLRQENTELKEKLRTLESRDATKSLVETLLSGINKQQQQQQQQQQQYHGGNVTAETVAVCNAECASEDENSISTVHHYQNTSSYGSRGENRSKHNCCDEEDGQESECLGDIPDLSHQLQMEEELACARQEALRLQHQNRALLGELEDLDKLLIEAESDGINLLSSGSKSASKSKSSPSKKEQKQGSTKHTTKGVANIESVVKEQVNKALAGLAINGTSHPINPAPLAQAPKMKQQDKTTKHFLQLLEKKRRNQQRTGIPFTSAPAAKLPTPSFRGGFAAPRERETRKGKTEWVRESKFIEDWIGSLRSPPAPSAGNFPKN</sequence>
<feature type="compositionally biased region" description="Low complexity" evidence="3">
    <location>
        <begin position="766"/>
        <end position="789"/>
    </location>
</feature>
<dbReference type="InterPro" id="IPR027417">
    <property type="entry name" value="P-loop_NTPase"/>
</dbReference>
<feature type="compositionally biased region" description="Basic and acidic residues" evidence="3">
    <location>
        <begin position="353"/>
        <end position="372"/>
    </location>
</feature>
<evidence type="ECO:0000256" key="1">
    <source>
        <dbReference type="PROSITE-ProRule" id="PRU00283"/>
    </source>
</evidence>
<feature type="compositionally biased region" description="Acidic residues" evidence="3">
    <location>
        <begin position="183"/>
        <end position="194"/>
    </location>
</feature>
<organism evidence="5 6">
    <name type="scientific">Nannochloropsis gaditana</name>
    <dbReference type="NCBI Taxonomy" id="72520"/>
    <lineage>
        <taxon>Eukaryota</taxon>
        <taxon>Sar</taxon>
        <taxon>Stramenopiles</taxon>
        <taxon>Ochrophyta</taxon>
        <taxon>Eustigmatophyceae</taxon>
        <taxon>Eustigmatales</taxon>
        <taxon>Monodopsidaceae</taxon>
        <taxon>Nannochloropsis</taxon>
    </lineage>
</organism>
<dbReference type="InterPro" id="IPR001752">
    <property type="entry name" value="Kinesin_motor_dom"/>
</dbReference>
<dbReference type="GO" id="GO:0005871">
    <property type="term" value="C:kinesin complex"/>
    <property type="evidence" value="ECO:0007669"/>
    <property type="project" value="TreeGrafter"/>
</dbReference>
<dbReference type="GO" id="GO:0008017">
    <property type="term" value="F:microtubule binding"/>
    <property type="evidence" value="ECO:0007669"/>
    <property type="project" value="InterPro"/>
</dbReference>
<feature type="region of interest" description="Disordered" evidence="3">
    <location>
        <begin position="144"/>
        <end position="203"/>
    </location>
</feature>
<comment type="similarity">
    <text evidence="1">Belongs to the TRAFAC class myosin-kinesin ATPase superfamily. Kinesin family.</text>
</comment>
<name>W7TTU7_9STRA</name>
<dbReference type="GO" id="GO:0005524">
    <property type="term" value="F:ATP binding"/>
    <property type="evidence" value="ECO:0007669"/>
    <property type="project" value="UniProtKB-UniRule"/>
</dbReference>
<feature type="compositionally biased region" description="Polar residues" evidence="3">
    <location>
        <begin position="249"/>
        <end position="260"/>
    </location>
</feature>
<feature type="region of interest" description="Disordered" evidence="3">
    <location>
        <begin position="464"/>
        <end position="490"/>
    </location>
</feature>
<feature type="region of interest" description="Disordered" evidence="3">
    <location>
        <begin position="393"/>
        <end position="416"/>
    </location>
</feature>
<dbReference type="Gene3D" id="3.40.850.10">
    <property type="entry name" value="Kinesin motor domain"/>
    <property type="match status" value="1"/>
</dbReference>
<dbReference type="InterPro" id="IPR027640">
    <property type="entry name" value="Kinesin-like_fam"/>
</dbReference>
<evidence type="ECO:0000313" key="6">
    <source>
        <dbReference type="Proteomes" id="UP000019335"/>
    </source>
</evidence>
<feature type="compositionally biased region" description="Acidic residues" evidence="3">
    <location>
        <begin position="144"/>
        <end position="156"/>
    </location>
</feature>
<feature type="domain" description="Kinesin motor" evidence="4">
    <location>
        <begin position="449"/>
        <end position="750"/>
    </location>
</feature>
<evidence type="ECO:0000259" key="4">
    <source>
        <dbReference type="PROSITE" id="PS50067"/>
    </source>
</evidence>
<reference evidence="5 6" key="1">
    <citation type="journal article" date="2014" name="Mol. Plant">
        <title>Chromosome Scale Genome Assembly and Transcriptome Profiling of Nannochloropsis gaditana in Nitrogen Depletion.</title>
        <authorList>
            <person name="Corteggiani Carpinelli E."/>
            <person name="Telatin A."/>
            <person name="Vitulo N."/>
            <person name="Forcato C."/>
            <person name="D'Angelo M."/>
            <person name="Schiavon R."/>
            <person name="Vezzi A."/>
            <person name="Giacometti G.M."/>
            <person name="Morosinotto T."/>
            <person name="Valle G."/>
        </authorList>
    </citation>
    <scope>NUCLEOTIDE SEQUENCE [LARGE SCALE GENOMIC DNA]</scope>
    <source>
        <strain evidence="5 6">B-31</strain>
    </source>
</reference>
<dbReference type="PROSITE" id="PS50067">
    <property type="entry name" value="KINESIN_MOTOR_2"/>
    <property type="match status" value="1"/>
</dbReference>
<gene>
    <name evidence="5" type="ORF">Naga_100006g101</name>
</gene>
<evidence type="ECO:0000256" key="2">
    <source>
        <dbReference type="SAM" id="Coils"/>
    </source>
</evidence>
<feature type="coiled-coil region" evidence="2">
    <location>
        <begin position="1061"/>
        <end position="1228"/>
    </location>
</feature>
<keyword evidence="1" id="KW-0505">Motor protein</keyword>
<evidence type="ECO:0000313" key="5">
    <source>
        <dbReference type="EMBL" id="EWM29562.1"/>
    </source>
</evidence>
<dbReference type="EMBL" id="AZIL01000126">
    <property type="protein sequence ID" value="EWM29562.1"/>
    <property type="molecule type" value="Genomic_DNA"/>
</dbReference>
<dbReference type="GO" id="GO:0005874">
    <property type="term" value="C:microtubule"/>
    <property type="evidence" value="ECO:0007669"/>
    <property type="project" value="TreeGrafter"/>
</dbReference>
<dbReference type="SUPFAM" id="SSF52540">
    <property type="entry name" value="P-loop containing nucleoside triphosphate hydrolases"/>
    <property type="match status" value="1"/>
</dbReference>
<feature type="region of interest" description="Disordered" evidence="3">
    <location>
        <begin position="225"/>
        <end position="268"/>
    </location>
</feature>
<dbReference type="OrthoDB" id="10313470at2759"/>